<reference evidence="1 2" key="1">
    <citation type="submission" date="2015-01" db="EMBL/GenBank/DDBJ databases">
        <title>Evolution of Trichinella species and genotypes.</title>
        <authorList>
            <person name="Korhonen P.K."/>
            <person name="Edoardo P."/>
            <person name="Giuseppe L.R."/>
            <person name="Gasser R.B."/>
        </authorList>
    </citation>
    <scope>NUCLEOTIDE SEQUENCE [LARGE SCALE GENOMIC DNA]</scope>
    <source>
        <strain evidence="1">ISS13</strain>
    </source>
</reference>
<evidence type="ECO:0000313" key="2">
    <source>
        <dbReference type="Proteomes" id="UP000054632"/>
    </source>
</evidence>
<organism evidence="1 2">
    <name type="scientific">Trichinella pseudospiralis</name>
    <name type="common">Parasitic roundworm</name>
    <dbReference type="NCBI Taxonomy" id="6337"/>
    <lineage>
        <taxon>Eukaryota</taxon>
        <taxon>Metazoa</taxon>
        <taxon>Ecdysozoa</taxon>
        <taxon>Nematoda</taxon>
        <taxon>Enoplea</taxon>
        <taxon>Dorylaimia</taxon>
        <taxon>Trichinellida</taxon>
        <taxon>Trichinellidae</taxon>
        <taxon>Trichinella</taxon>
    </lineage>
</organism>
<dbReference type="Proteomes" id="UP000054632">
    <property type="component" value="Unassembled WGS sequence"/>
</dbReference>
<protein>
    <submittedName>
        <fullName evidence="1">Uncharacterized protein</fullName>
    </submittedName>
</protein>
<accession>A0A0V1DYZ7</accession>
<gene>
    <name evidence="1" type="ORF">T4A_10909</name>
</gene>
<dbReference type="AlphaFoldDB" id="A0A0V1DYZ7"/>
<name>A0A0V1DYZ7_TRIPS</name>
<evidence type="ECO:0000313" key="1">
    <source>
        <dbReference type="EMBL" id="KRY66322.1"/>
    </source>
</evidence>
<dbReference type="EMBL" id="JYDR01000174">
    <property type="protein sequence ID" value="KRY66322.1"/>
    <property type="molecule type" value="Genomic_DNA"/>
</dbReference>
<comment type="caution">
    <text evidence="1">The sequence shown here is derived from an EMBL/GenBank/DDBJ whole genome shotgun (WGS) entry which is preliminary data.</text>
</comment>
<sequence>MNWSEKVRNHKWIWSYVARLRILRDIPEITHETKSCYNFNKICYSMLFTFYGILKIETIINVVSLIDNASAITISATDKPKITEDKSNAKSASFTIAAVAFASSVFNREHYRRERHPLKMTDLVLGLNTNLCFITSTMTAIPIDADPKIDICNP</sequence>
<proteinExistence type="predicted"/>